<dbReference type="AlphaFoldDB" id="A0A6C0FAP9"/>
<dbReference type="PIRSF" id="PIRSF001361">
    <property type="entry name" value="DAHP_synthase"/>
    <property type="match status" value="1"/>
</dbReference>
<evidence type="ECO:0000256" key="3">
    <source>
        <dbReference type="ARBA" id="ARBA00007985"/>
    </source>
</evidence>
<comment type="function">
    <text evidence="1">Stereospecific condensation of phosphoenolpyruvate (PEP) and D-erythrose-4-phosphate (E4P) giving rise to 3-deoxy-D-arabino-heptulosonate-7-phosphate (DAHP).</text>
</comment>
<dbReference type="InterPro" id="IPR006218">
    <property type="entry name" value="DAHP1/KDSA"/>
</dbReference>
<evidence type="ECO:0000259" key="12">
    <source>
        <dbReference type="Pfam" id="PF00793"/>
    </source>
</evidence>
<dbReference type="GO" id="GO:0008652">
    <property type="term" value="P:amino acid biosynthetic process"/>
    <property type="evidence" value="ECO:0007669"/>
    <property type="project" value="UniProtKB-KW"/>
</dbReference>
<keyword evidence="5" id="KW-0028">Amino-acid biosynthesis</keyword>
<reference evidence="13" key="1">
    <citation type="journal article" date="2020" name="Nature">
        <title>Giant virus diversity and host interactions through global metagenomics.</title>
        <authorList>
            <person name="Schulz F."/>
            <person name="Roux S."/>
            <person name="Paez-Espino D."/>
            <person name="Jungbluth S."/>
            <person name="Walsh D.A."/>
            <person name="Denef V.J."/>
            <person name="McMahon K.D."/>
            <person name="Konstantinidis K.T."/>
            <person name="Eloe-Fadrosh E.A."/>
            <person name="Kyrpides N.C."/>
            <person name="Woyke T."/>
        </authorList>
    </citation>
    <scope>NUCLEOTIDE SEQUENCE</scope>
    <source>
        <strain evidence="13">GVMAG-S-ERX555997-44</strain>
    </source>
</reference>
<evidence type="ECO:0000256" key="4">
    <source>
        <dbReference type="ARBA" id="ARBA00012694"/>
    </source>
</evidence>
<dbReference type="Pfam" id="PF00793">
    <property type="entry name" value="DAHP_synth_1"/>
    <property type="match status" value="1"/>
</dbReference>
<dbReference type="GO" id="GO:0005737">
    <property type="term" value="C:cytoplasm"/>
    <property type="evidence" value="ECO:0007669"/>
    <property type="project" value="TreeGrafter"/>
</dbReference>
<evidence type="ECO:0000256" key="11">
    <source>
        <dbReference type="ARBA" id="ARBA00047508"/>
    </source>
</evidence>
<sequence length="360" mass="40719">MMNFFREKNVLKNTTINNINVDAIEELITPNDLHKKQPTTKKIIAFVDKTRNSIRKILSGEDKRKLMIIGPCSIHDISMAKEYGLKLKSVAKKYEEKILVVMRVYFEKPRTTVGWKGLINDPDLDNSFNINKGLQMARELLLFLNENEIPCGYEILDTFTPQYICDLISWGAIGARTTESQVHRQLVSGLSMPVGFKNNSSGDMDIAANAMISADYQHCFYGINGNGKAAIVRTKGNKDTHVILRGSKYGTNYDSGSINDMKNTLKNKNLRENVMVDCSHGNSNKNYKNQMNVIDYIVNLLSENNDTVMGFMVESNLMEGKQKLVFGEADKLEWGKSITDSCVNMDETDEMIKKIYSALF</sequence>
<dbReference type="GO" id="GO:0003849">
    <property type="term" value="F:3-deoxy-7-phosphoheptulonate synthase activity"/>
    <property type="evidence" value="ECO:0007669"/>
    <property type="project" value="UniProtKB-EC"/>
</dbReference>
<organism evidence="13">
    <name type="scientific">viral metagenome</name>
    <dbReference type="NCBI Taxonomy" id="1070528"/>
    <lineage>
        <taxon>unclassified sequences</taxon>
        <taxon>metagenomes</taxon>
        <taxon>organismal metagenomes</taxon>
    </lineage>
</organism>
<evidence type="ECO:0000256" key="8">
    <source>
        <dbReference type="ARBA" id="ARBA00031111"/>
    </source>
</evidence>
<comment type="pathway">
    <text evidence="2">Metabolic intermediate biosynthesis; chorismate biosynthesis; chorismate from D-erythrose 4-phosphate and phosphoenolpyruvate: step 1/7.</text>
</comment>
<evidence type="ECO:0000256" key="1">
    <source>
        <dbReference type="ARBA" id="ARBA00003726"/>
    </source>
</evidence>
<dbReference type="InterPro" id="IPR013785">
    <property type="entry name" value="Aldolase_TIM"/>
</dbReference>
<accession>A0A6C0FAP9</accession>
<protein>
    <recommendedName>
        <fullName evidence="4">3-deoxy-7-phosphoheptulonate synthase</fullName>
        <ecNumber evidence="4">2.5.1.54</ecNumber>
    </recommendedName>
    <alternativeName>
        <fullName evidence="10">3-deoxy-D-arabino-heptulosonate 7-phosphate synthase</fullName>
    </alternativeName>
    <alternativeName>
        <fullName evidence="9">DAHP synthase</fullName>
    </alternativeName>
    <alternativeName>
        <fullName evidence="8">Phospho-2-keto-3-deoxyheptonate aldolase</fullName>
    </alternativeName>
</protein>
<dbReference type="SUPFAM" id="SSF51569">
    <property type="entry name" value="Aldolase"/>
    <property type="match status" value="1"/>
</dbReference>
<name>A0A6C0FAP9_9ZZZZ</name>
<dbReference type="EC" id="2.5.1.54" evidence="4"/>
<proteinExistence type="inferred from homology"/>
<dbReference type="PANTHER" id="PTHR21225">
    <property type="entry name" value="PHOSPHO-2-DEHYDRO-3-DEOXYHEPTONATE ALDOLASE DAHP SYNTHETASE"/>
    <property type="match status" value="1"/>
</dbReference>
<evidence type="ECO:0000313" key="13">
    <source>
        <dbReference type="EMBL" id="QHT37629.1"/>
    </source>
</evidence>
<evidence type="ECO:0000256" key="6">
    <source>
        <dbReference type="ARBA" id="ARBA00022679"/>
    </source>
</evidence>
<dbReference type="NCBIfam" id="NF009395">
    <property type="entry name" value="PRK12755.1"/>
    <property type="match status" value="1"/>
</dbReference>
<dbReference type="EMBL" id="MN738802">
    <property type="protein sequence ID" value="QHT37629.1"/>
    <property type="molecule type" value="Genomic_DNA"/>
</dbReference>
<keyword evidence="7" id="KW-0057">Aromatic amino acid biosynthesis</keyword>
<evidence type="ECO:0000256" key="9">
    <source>
        <dbReference type="ARBA" id="ARBA00031349"/>
    </source>
</evidence>
<evidence type="ECO:0000256" key="5">
    <source>
        <dbReference type="ARBA" id="ARBA00022605"/>
    </source>
</evidence>
<evidence type="ECO:0000256" key="10">
    <source>
        <dbReference type="ARBA" id="ARBA00032193"/>
    </source>
</evidence>
<dbReference type="FunFam" id="3.20.20.70:FF:000005">
    <property type="entry name" value="Phospho-2-dehydro-3-deoxyheptonate aldolase"/>
    <property type="match status" value="1"/>
</dbReference>
<dbReference type="Gene3D" id="3.20.20.70">
    <property type="entry name" value="Aldolase class I"/>
    <property type="match status" value="1"/>
</dbReference>
<dbReference type="PANTHER" id="PTHR21225:SF12">
    <property type="entry name" value="PHOSPHO-2-DEHYDRO-3-DEOXYHEPTONATE ALDOLASE, TYROSINE-INHIBITED"/>
    <property type="match status" value="1"/>
</dbReference>
<dbReference type="NCBIfam" id="TIGR00034">
    <property type="entry name" value="aroFGH"/>
    <property type="match status" value="1"/>
</dbReference>
<dbReference type="InterPro" id="IPR006219">
    <property type="entry name" value="DAHP_synth_1"/>
</dbReference>
<keyword evidence="6" id="KW-0808">Transferase</keyword>
<comment type="catalytic activity">
    <reaction evidence="11">
        <text>D-erythrose 4-phosphate + phosphoenolpyruvate + H2O = 7-phospho-2-dehydro-3-deoxy-D-arabino-heptonate + phosphate</text>
        <dbReference type="Rhea" id="RHEA:14717"/>
        <dbReference type="ChEBI" id="CHEBI:15377"/>
        <dbReference type="ChEBI" id="CHEBI:16897"/>
        <dbReference type="ChEBI" id="CHEBI:43474"/>
        <dbReference type="ChEBI" id="CHEBI:58394"/>
        <dbReference type="ChEBI" id="CHEBI:58702"/>
        <dbReference type="EC" id="2.5.1.54"/>
    </reaction>
</comment>
<evidence type="ECO:0000256" key="2">
    <source>
        <dbReference type="ARBA" id="ARBA00004688"/>
    </source>
</evidence>
<feature type="domain" description="DAHP synthetase I/KDSA" evidence="12">
    <location>
        <begin position="53"/>
        <end position="350"/>
    </location>
</feature>
<dbReference type="GO" id="GO:0009073">
    <property type="term" value="P:aromatic amino acid family biosynthetic process"/>
    <property type="evidence" value="ECO:0007669"/>
    <property type="project" value="UniProtKB-KW"/>
</dbReference>
<evidence type="ECO:0000256" key="7">
    <source>
        <dbReference type="ARBA" id="ARBA00023141"/>
    </source>
</evidence>
<comment type="similarity">
    <text evidence="3">Belongs to the class-I DAHP synthase family.</text>
</comment>